<accession>A0A832IDF5</accession>
<name>A0A832IDF5_9THEM</name>
<dbReference type="AlphaFoldDB" id="A0A832IDF5"/>
<dbReference type="Pfam" id="PF01547">
    <property type="entry name" value="SBP_bac_1"/>
    <property type="match status" value="1"/>
</dbReference>
<proteinExistence type="predicted"/>
<dbReference type="InterPro" id="IPR006059">
    <property type="entry name" value="SBP"/>
</dbReference>
<dbReference type="CDD" id="cd13585">
    <property type="entry name" value="PBP2_TMBP_like"/>
    <property type="match status" value="1"/>
</dbReference>
<dbReference type="PANTHER" id="PTHR43649:SF30">
    <property type="entry name" value="ABC TRANSPORTER SUBSTRATE-BINDING PROTEIN"/>
    <property type="match status" value="1"/>
</dbReference>
<dbReference type="InterPro" id="IPR050490">
    <property type="entry name" value="Bact_solute-bd_prot1"/>
</dbReference>
<comment type="caution">
    <text evidence="1">The sequence shown here is derived from an EMBL/GenBank/DDBJ whole genome shotgun (WGS) entry which is preliminary data.</text>
</comment>
<dbReference type="SUPFAM" id="SSF53850">
    <property type="entry name" value="Periplasmic binding protein-like II"/>
    <property type="match status" value="1"/>
</dbReference>
<dbReference type="PANTHER" id="PTHR43649">
    <property type="entry name" value="ARABINOSE-BINDING PROTEIN-RELATED"/>
    <property type="match status" value="1"/>
</dbReference>
<dbReference type="Gene3D" id="3.40.190.10">
    <property type="entry name" value="Periplasmic binding protein-like II"/>
    <property type="match status" value="1"/>
</dbReference>
<reference evidence="1" key="1">
    <citation type="journal article" date="2020" name="mSystems">
        <title>Genome- and Community-Level Interaction Insights into Carbon Utilization and Element Cycling Functions of Hydrothermarchaeota in Hydrothermal Sediment.</title>
        <authorList>
            <person name="Zhou Z."/>
            <person name="Liu Y."/>
            <person name="Xu W."/>
            <person name="Pan J."/>
            <person name="Luo Z.H."/>
            <person name="Li M."/>
        </authorList>
    </citation>
    <scope>NUCLEOTIDE SEQUENCE [LARGE SCALE GENOMIC DNA]</scope>
    <source>
        <strain evidence="1">SpSt-86</strain>
    </source>
</reference>
<gene>
    <name evidence="1" type="ORF">ENW55_01280</name>
</gene>
<evidence type="ECO:0000313" key="1">
    <source>
        <dbReference type="EMBL" id="HGZ78601.1"/>
    </source>
</evidence>
<organism evidence="1">
    <name type="scientific">Pseudothermotoga hypogea</name>
    <dbReference type="NCBI Taxonomy" id="57487"/>
    <lineage>
        <taxon>Bacteria</taxon>
        <taxon>Thermotogati</taxon>
        <taxon>Thermotogota</taxon>
        <taxon>Thermotogae</taxon>
        <taxon>Thermotogales</taxon>
        <taxon>Thermotogaceae</taxon>
        <taxon>Pseudothermotoga</taxon>
    </lineage>
</organism>
<sequence length="423" mass="47871">MRRLLLVLLLICSVLMVAEVVELRWTGWGGSEDDLKLANAKIEAFQAKYPNIKIVPEVYPENYTQALLASLAAGNPPDVFLLDAPYMPTFTERGVPMNIKPYLRVLGINLNDYYPNVLEIFSTPDGKLFGLPKGFTPMVVYYNKKLLREAGLPEPSDDWTWDDFLKMAQAMTKDLDGDGKIDQYGAYIGRYFYQMCPMIWSYGGEIISPNYDTVDGYLNSPQTIEAVQFFVDLIKKYKVAPEYSTVSALGGLGNMLYTNKIGFYISGHWSLFGMRKYIEEGTLEIGVVRLPRGPYAKESQTVIYATAWSVISTTKNPREALQFVAWLAGAEGQKYEVLESRIELSGHIPTNELLVQQDKWGVEKKFVEIIPTARIPIGCRVFDWYKAEDIFAEATDKIISLDMPVKEALDWAVKEIEAKVFGR</sequence>
<dbReference type="EMBL" id="DTKQ01000012">
    <property type="protein sequence ID" value="HGZ78601.1"/>
    <property type="molecule type" value="Genomic_DNA"/>
</dbReference>
<protein>
    <submittedName>
        <fullName evidence="1">Sugar ABC transporter substrate-binding protein</fullName>
    </submittedName>
</protein>